<dbReference type="InterPro" id="IPR036396">
    <property type="entry name" value="Cyt_P450_sf"/>
</dbReference>
<dbReference type="GO" id="GO:0006082">
    <property type="term" value="P:organic acid metabolic process"/>
    <property type="evidence" value="ECO:0007669"/>
    <property type="project" value="TreeGrafter"/>
</dbReference>
<feature type="signal peptide" evidence="9">
    <location>
        <begin position="1"/>
        <end position="22"/>
    </location>
</feature>
<dbReference type="EMBL" id="PDUG01000005">
    <property type="protein sequence ID" value="PIC24226.1"/>
    <property type="molecule type" value="Genomic_DNA"/>
</dbReference>
<dbReference type="PANTHER" id="PTHR24300:SF81">
    <property type="entry name" value="CYTOCHROME P450 FAMILY"/>
    <property type="match status" value="1"/>
</dbReference>
<dbReference type="InterPro" id="IPR002401">
    <property type="entry name" value="Cyt_P450_E_grp-I"/>
</dbReference>
<dbReference type="FunFam" id="1.10.630.10:FF:000036">
    <property type="entry name" value="CYtochrome P450 family"/>
    <property type="match status" value="1"/>
</dbReference>
<evidence type="ECO:0000256" key="4">
    <source>
        <dbReference type="ARBA" id="ARBA00023002"/>
    </source>
</evidence>
<keyword evidence="6 8" id="KW-0503">Monooxygenase</keyword>
<dbReference type="STRING" id="1611254.A0A2G5TAZ5"/>
<dbReference type="InterPro" id="IPR017972">
    <property type="entry name" value="Cyt_P450_CS"/>
</dbReference>
<dbReference type="Pfam" id="PF00067">
    <property type="entry name" value="p450"/>
    <property type="match status" value="1"/>
</dbReference>
<keyword evidence="5 7" id="KW-0408">Iron</keyword>
<dbReference type="GO" id="GO:0016712">
    <property type="term" value="F:oxidoreductase activity, acting on paired donors, with incorporation or reduction of molecular oxygen, reduced flavin or flavoprotein as one donor, and incorporation of one atom of oxygen"/>
    <property type="evidence" value="ECO:0007669"/>
    <property type="project" value="TreeGrafter"/>
</dbReference>
<evidence type="ECO:0000256" key="8">
    <source>
        <dbReference type="RuleBase" id="RU000461"/>
    </source>
</evidence>
<evidence type="ECO:0000256" key="2">
    <source>
        <dbReference type="ARBA" id="ARBA00010617"/>
    </source>
</evidence>
<dbReference type="PRINTS" id="PR00385">
    <property type="entry name" value="P450"/>
</dbReference>
<dbReference type="PANTHER" id="PTHR24300">
    <property type="entry name" value="CYTOCHROME P450 508A4-RELATED"/>
    <property type="match status" value="1"/>
</dbReference>
<accession>A0A2G5TAZ5</accession>
<protein>
    <recommendedName>
        <fullName evidence="12">CYtochrome P450 family</fullName>
    </recommendedName>
</protein>
<proteinExistence type="inferred from homology"/>
<keyword evidence="3 7" id="KW-0479">Metal-binding</keyword>
<feature type="chain" id="PRO_5013909024" description="CYtochrome P450 family" evidence="9">
    <location>
        <begin position="23"/>
        <end position="499"/>
    </location>
</feature>
<dbReference type="PROSITE" id="PS00086">
    <property type="entry name" value="CYTOCHROME_P450"/>
    <property type="match status" value="1"/>
</dbReference>
<dbReference type="GO" id="GO:0005737">
    <property type="term" value="C:cytoplasm"/>
    <property type="evidence" value="ECO:0007669"/>
    <property type="project" value="TreeGrafter"/>
</dbReference>
<feature type="binding site" description="axial binding residue" evidence="7">
    <location>
        <position position="444"/>
    </location>
    <ligand>
        <name>heme</name>
        <dbReference type="ChEBI" id="CHEBI:30413"/>
    </ligand>
    <ligandPart>
        <name>Fe</name>
        <dbReference type="ChEBI" id="CHEBI:18248"/>
    </ligandPart>
</feature>
<keyword evidence="4 8" id="KW-0560">Oxidoreductase</keyword>
<evidence type="ECO:0000256" key="3">
    <source>
        <dbReference type="ARBA" id="ARBA00022723"/>
    </source>
</evidence>
<dbReference type="CDD" id="cd20617">
    <property type="entry name" value="CYP1_2-like"/>
    <property type="match status" value="1"/>
</dbReference>
<dbReference type="InterPro" id="IPR050182">
    <property type="entry name" value="Cytochrome_P450_fam2"/>
</dbReference>
<comment type="similarity">
    <text evidence="2 8">Belongs to the cytochrome P450 family.</text>
</comment>
<evidence type="ECO:0000256" key="1">
    <source>
        <dbReference type="ARBA" id="ARBA00001971"/>
    </source>
</evidence>
<dbReference type="SUPFAM" id="SSF48264">
    <property type="entry name" value="Cytochrome P450"/>
    <property type="match status" value="1"/>
</dbReference>
<dbReference type="GO" id="GO:0005506">
    <property type="term" value="F:iron ion binding"/>
    <property type="evidence" value="ECO:0007669"/>
    <property type="project" value="InterPro"/>
</dbReference>
<comment type="caution">
    <text evidence="10">The sequence shown here is derived from an EMBL/GenBank/DDBJ whole genome shotgun (WGS) entry which is preliminary data.</text>
</comment>
<keyword evidence="11" id="KW-1185">Reference proteome</keyword>
<dbReference type="GO" id="GO:0020037">
    <property type="term" value="F:heme binding"/>
    <property type="evidence" value="ECO:0007669"/>
    <property type="project" value="InterPro"/>
</dbReference>
<organism evidence="10 11">
    <name type="scientific">Caenorhabditis nigoni</name>
    <dbReference type="NCBI Taxonomy" id="1611254"/>
    <lineage>
        <taxon>Eukaryota</taxon>
        <taxon>Metazoa</taxon>
        <taxon>Ecdysozoa</taxon>
        <taxon>Nematoda</taxon>
        <taxon>Chromadorea</taxon>
        <taxon>Rhabditida</taxon>
        <taxon>Rhabditina</taxon>
        <taxon>Rhabditomorpha</taxon>
        <taxon>Rhabditoidea</taxon>
        <taxon>Rhabditidae</taxon>
        <taxon>Peloderinae</taxon>
        <taxon>Caenorhabditis</taxon>
    </lineage>
</organism>
<dbReference type="GO" id="GO:0006805">
    <property type="term" value="P:xenobiotic metabolic process"/>
    <property type="evidence" value="ECO:0007669"/>
    <property type="project" value="TreeGrafter"/>
</dbReference>
<reference evidence="11" key="1">
    <citation type="submission" date="2017-10" db="EMBL/GenBank/DDBJ databases">
        <title>Rapid genome shrinkage in a self-fertile nematode reveals novel sperm competition proteins.</title>
        <authorList>
            <person name="Yin D."/>
            <person name="Schwarz E.M."/>
            <person name="Thomas C.G."/>
            <person name="Felde R.L."/>
            <person name="Korf I.F."/>
            <person name="Cutter A.D."/>
            <person name="Schartner C.M."/>
            <person name="Ralston E.J."/>
            <person name="Meyer B.J."/>
            <person name="Haag E.S."/>
        </authorList>
    </citation>
    <scope>NUCLEOTIDE SEQUENCE [LARGE SCALE GENOMIC DNA]</scope>
    <source>
        <strain evidence="11">JU1422</strain>
    </source>
</reference>
<dbReference type="PRINTS" id="PR00463">
    <property type="entry name" value="EP450I"/>
</dbReference>
<sequence>MILVLLLTTFLAILIVRQYQKARKFPPGPTSLPLIGNIHQLIYYCWKHKGVVPAFDYFRQIYGDVFTLWLGPIPHVSICDYETSQEVFVKNGNKYKDRFLPPIFEHVSGNLGLISANGESWAEMRRFALGAFRTMGVGRDLMEERILAELDARCAEIDADAVNGKTTVHTSEFFDLTVGSVINSVLIGKRFDSHNKDEFLKLKGLLDSADEMFTMFDLTVPVWLLKKLCPGRYALMIEAQEEIINFVSREANERYEKVKSGEYTINSEDPQDFVEAYLAKMEQEAEKGITNLYTMECLKHVIGDLWLAGQGTTATTLVSGFNQLVNHPEVVRRCREELMRLTDNGSRPLNLKDRAESHYLNATIAEIQRHASILNVNFWRYNHEATTVKGYPVDSGSVITAQLGALHVNNDIFKDAGKFYPERFIEDPKLSNQVIPFGIGKRSCVGENIARSEIYLMIGNLLLRYDIKPHGAMPSTEDKLPYTAGKLPDKTVKLEFCKL</sequence>
<keyword evidence="9" id="KW-0732">Signal</keyword>
<keyword evidence="7 8" id="KW-0349">Heme</keyword>
<evidence type="ECO:0000313" key="11">
    <source>
        <dbReference type="Proteomes" id="UP000230233"/>
    </source>
</evidence>
<comment type="cofactor">
    <cofactor evidence="1 7">
        <name>heme</name>
        <dbReference type="ChEBI" id="CHEBI:30413"/>
    </cofactor>
</comment>
<evidence type="ECO:0000256" key="6">
    <source>
        <dbReference type="ARBA" id="ARBA00023033"/>
    </source>
</evidence>
<name>A0A2G5TAZ5_9PELO</name>
<dbReference type="Proteomes" id="UP000230233">
    <property type="component" value="Chromosome V"/>
</dbReference>
<gene>
    <name evidence="10" type="primary">Cnig_chr_V.g17640</name>
    <name evidence="10" type="ORF">B9Z55_017640</name>
</gene>
<dbReference type="OrthoDB" id="2789670at2759"/>
<evidence type="ECO:0000313" key="10">
    <source>
        <dbReference type="EMBL" id="PIC24226.1"/>
    </source>
</evidence>
<evidence type="ECO:0000256" key="7">
    <source>
        <dbReference type="PIRSR" id="PIRSR602401-1"/>
    </source>
</evidence>
<evidence type="ECO:0000256" key="9">
    <source>
        <dbReference type="SAM" id="SignalP"/>
    </source>
</evidence>
<dbReference type="InterPro" id="IPR001128">
    <property type="entry name" value="Cyt_P450"/>
</dbReference>
<evidence type="ECO:0000256" key="5">
    <source>
        <dbReference type="ARBA" id="ARBA00023004"/>
    </source>
</evidence>
<dbReference type="Gene3D" id="1.10.630.10">
    <property type="entry name" value="Cytochrome P450"/>
    <property type="match status" value="1"/>
</dbReference>
<evidence type="ECO:0008006" key="12">
    <source>
        <dbReference type="Google" id="ProtNLM"/>
    </source>
</evidence>
<dbReference type="AlphaFoldDB" id="A0A2G5TAZ5"/>